<evidence type="ECO:0000256" key="2">
    <source>
        <dbReference type="SAM" id="Phobius"/>
    </source>
</evidence>
<gene>
    <name evidence="3" type="ORF">CSLFYP84_00933</name>
</gene>
<feature type="transmembrane region" description="Helical" evidence="2">
    <location>
        <begin position="221"/>
        <end position="239"/>
    </location>
</feature>
<feature type="region of interest" description="Disordered" evidence="1">
    <location>
        <begin position="29"/>
        <end position="167"/>
    </location>
</feature>
<proteinExistence type="predicted"/>
<name>A0A6N3AK15_CLOSY</name>
<dbReference type="EMBL" id="CACRUA010000009">
    <property type="protein sequence ID" value="VYT92829.1"/>
    <property type="molecule type" value="Genomic_DNA"/>
</dbReference>
<keyword evidence="2" id="KW-0472">Membrane</keyword>
<feature type="compositionally biased region" description="Basic and acidic residues" evidence="1">
    <location>
        <begin position="102"/>
        <end position="115"/>
    </location>
</feature>
<evidence type="ECO:0008006" key="4">
    <source>
        <dbReference type="Google" id="ProtNLM"/>
    </source>
</evidence>
<accession>A0A6N3AK15</accession>
<evidence type="ECO:0000313" key="3">
    <source>
        <dbReference type="EMBL" id="VYT92829.1"/>
    </source>
</evidence>
<organism evidence="3">
    <name type="scientific">Clostridium symbiosum</name>
    <name type="common">Bacteroides symbiosus</name>
    <dbReference type="NCBI Taxonomy" id="1512"/>
    <lineage>
        <taxon>Bacteria</taxon>
        <taxon>Bacillati</taxon>
        <taxon>Bacillota</taxon>
        <taxon>Clostridia</taxon>
        <taxon>Lachnospirales</taxon>
        <taxon>Lachnospiraceae</taxon>
        <taxon>Otoolea</taxon>
    </lineage>
</organism>
<feature type="transmembrane region" description="Helical" evidence="2">
    <location>
        <begin position="351"/>
        <end position="369"/>
    </location>
</feature>
<feature type="compositionally biased region" description="Basic and acidic residues" evidence="1">
    <location>
        <begin position="146"/>
        <end position="167"/>
    </location>
</feature>
<feature type="compositionally biased region" description="Basic and acidic residues" evidence="1">
    <location>
        <begin position="123"/>
        <end position="133"/>
    </location>
</feature>
<reference evidence="3" key="1">
    <citation type="submission" date="2019-11" db="EMBL/GenBank/DDBJ databases">
        <authorList>
            <person name="Feng L."/>
        </authorList>
    </citation>
    <scope>NUCLEOTIDE SEQUENCE</scope>
    <source>
        <strain evidence="3">CsymbiosumLFYP84</strain>
    </source>
</reference>
<feature type="compositionally biased region" description="Basic and acidic residues" evidence="1">
    <location>
        <begin position="48"/>
        <end position="69"/>
    </location>
</feature>
<dbReference type="AlphaFoldDB" id="A0A6N3AK15"/>
<dbReference type="RefSeq" id="WP_021643644.1">
    <property type="nucleotide sequence ID" value="NZ_CACRUA010000009.1"/>
</dbReference>
<evidence type="ECO:0000256" key="1">
    <source>
        <dbReference type="SAM" id="MobiDB-lite"/>
    </source>
</evidence>
<protein>
    <recommendedName>
        <fullName evidence="4">Zinc ribbon domain-containing protein</fullName>
    </recommendedName>
</protein>
<feature type="transmembrane region" description="Helical" evidence="2">
    <location>
        <begin position="301"/>
        <end position="321"/>
    </location>
</feature>
<keyword evidence="2" id="KW-1133">Transmembrane helix</keyword>
<sequence length="371" mass="40455">MICPKCGHQTTGNFCSNCGALLKQNYSPADRNPTYRQNQDGRGVRAWAPEHEEPAEKDTVRDDIGRTDADGLEPFIRGESYIETGQEARAERRTPVGTAYAREPERMETREEKRENLRKKDKPQKAAPKDSGKKASSKAAAGSGPNKKEVRLEQKEKKLRDSRMRDLESEVERLTVQERLRERRRREDDESGSSDSGPNLGEIAVKGAAGAVVIAVRVMQIVSCLLMGCMVAIMLRSFLAHGEGLGNIETLVTDRNYGLALYVGFAGISLFMGVIWCLWILSRKGAGGGFRLKKYDTGRGLIPFLLCAAMVFAAGPALTVIPPVDGVVVEWQGIAAGGRAALTAVNAHRGTLLFCSGAGAVLSLIRRILLV</sequence>
<feature type="region of interest" description="Disordered" evidence="1">
    <location>
        <begin position="181"/>
        <end position="200"/>
    </location>
</feature>
<feature type="transmembrane region" description="Helical" evidence="2">
    <location>
        <begin position="259"/>
        <end position="281"/>
    </location>
</feature>
<keyword evidence="2" id="KW-0812">Transmembrane</keyword>